<dbReference type="STRING" id="3750.A0A498IPP0"/>
<feature type="compositionally biased region" description="Basic residues" evidence="1">
    <location>
        <begin position="107"/>
        <end position="128"/>
    </location>
</feature>
<evidence type="ECO:0000256" key="1">
    <source>
        <dbReference type="SAM" id="MobiDB-lite"/>
    </source>
</evidence>
<reference evidence="3 4" key="1">
    <citation type="submission" date="2018-10" db="EMBL/GenBank/DDBJ databases">
        <title>A high-quality apple genome assembly.</title>
        <authorList>
            <person name="Hu J."/>
        </authorList>
    </citation>
    <scope>NUCLEOTIDE SEQUENCE [LARGE SCALE GENOMIC DNA]</scope>
    <source>
        <strain evidence="4">cv. HFTH1</strain>
        <tissue evidence="3">Young leaf</tissue>
    </source>
</reference>
<keyword evidence="4" id="KW-1185">Reference proteome</keyword>
<name>A0A498IPP0_MALDO</name>
<gene>
    <name evidence="3" type="ORF">DVH24_013167</name>
</gene>
<feature type="region of interest" description="Disordered" evidence="1">
    <location>
        <begin position="72"/>
        <end position="128"/>
    </location>
</feature>
<dbReference type="AlphaFoldDB" id="A0A498IPP0"/>
<dbReference type="EMBL" id="RDQH01000337">
    <property type="protein sequence ID" value="RXH83922.1"/>
    <property type="molecule type" value="Genomic_DNA"/>
</dbReference>
<keyword evidence="2" id="KW-0472">Membrane</keyword>
<keyword evidence="2" id="KW-1133">Transmembrane helix</keyword>
<feature type="transmembrane region" description="Helical" evidence="2">
    <location>
        <begin position="12"/>
        <end position="33"/>
    </location>
</feature>
<organism evidence="3 4">
    <name type="scientific">Malus domestica</name>
    <name type="common">Apple</name>
    <name type="synonym">Pyrus malus</name>
    <dbReference type="NCBI Taxonomy" id="3750"/>
    <lineage>
        <taxon>Eukaryota</taxon>
        <taxon>Viridiplantae</taxon>
        <taxon>Streptophyta</taxon>
        <taxon>Embryophyta</taxon>
        <taxon>Tracheophyta</taxon>
        <taxon>Spermatophyta</taxon>
        <taxon>Magnoliopsida</taxon>
        <taxon>eudicotyledons</taxon>
        <taxon>Gunneridae</taxon>
        <taxon>Pentapetalae</taxon>
        <taxon>rosids</taxon>
        <taxon>fabids</taxon>
        <taxon>Rosales</taxon>
        <taxon>Rosaceae</taxon>
        <taxon>Amygdaloideae</taxon>
        <taxon>Maleae</taxon>
        <taxon>Malus</taxon>
    </lineage>
</organism>
<evidence type="ECO:0000313" key="4">
    <source>
        <dbReference type="Proteomes" id="UP000290289"/>
    </source>
</evidence>
<protein>
    <submittedName>
        <fullName evidence="3">Uncharacterized protein</fullName>
    </submittedName>
</protein>
<proteinExistence type="predicted"/>
<evidence type="ECO:0000256" key="2">
    <source>
        <dbReference type="SAM" id="Phobius"/>
    </source>
</evidence>
<evidence type="ECO:0000313" key="3">
    <source>
        <dbReference type="EMBL" id="RXH83922.1"/>
    </source>
</evidence>
<feature type="compositionally biased region" description="Basic and acidic residues" evidence="1">
    <location>
        <begin position="72"/>
        <end position="106"/>
    </location>
</feature>
<comment type="caution">
    <text evidence="3">The sequence shown here is derived from an EMBL/GenBank/DDBJ whole genome shotgun (WGS) entry which is preliminary data.</text>
</comment>
<sequence>MASDMVTGISHYWCSSCAMEVALDVVAFLSVAAKKKRKKKEMEKENKATLVCDGKAAEDKKVPKYVREKQEAFARRKEEEERMKKEEEERQRKEEEERLRKEQLEGKRRRSNVTKRNGKRSCLHLKYA</sequence>
<keyword evidence="2" id="KW-0812">Transmembrane</keyword>
<dbReference type="Proteomes" id="UP000290289">
    <property type="component" value="Chromosome 11"/>
</dbReference>
<accession>A0A498IPP0</accession>